<comment type="caution">
    <text evidence="3">The sequence shown here is derived from an EMBL/GenBank/DDBJ whole genome shotgun (WGS) entry which is preliminary data.</text>
</comment>
<feature type="domain" description="Schlafen group 3-like DNA/RNA helicase" evidence="2">
    <location>
        <begin position="42"/>
        <end position="391"/>
    </location>
</feature>
<reference evidence="3 4" key="1">
    <citation type="submission" date="2022-06" db="EMBL/GenBank/DDBJ databases">
        <title>Fructobacillus taiwanensis sp. nov., isolated from the honeybee.</title>
        <authorList>
            <person name="Chen Y.-S."/>
            <person name="Wang L.-T."/>
            <person name="Lee Y.-S."/>
            <person name="Chang Y.-C."/>
            <person name="Wu H.-C."/>
            <person name="Liao C.-Y."/>
            <person name="Chen W.-H."/>
            <person name="Deng J.-N."/>
            <person name="Wang Y.-H."/>
        </authorList>
    </citation>
    <scope>NUCLEOTIDE SEQUENCE [LARGE SCALE GENOMIC DNA]</scope>
    <source>
        <strain evidence="3 4">W13</strain>
    </source>
</reference>
<dbReference type="EMBL" id="JAMWYK010000005">
    <property type="protein sequence ID" value="MCO0832377.1"/>
    <property type="molecule type" value="Genomic_DNA"/>
</dbReference>
<sequence length="403" mass="46809">MKTSIEDNLDPFDRDEFSPEQEESISELKAYIKSSLRDDEHHVAVIEGSAGTGKSVLLTKLFKDIREEKSEKASPYFGLRTAFTVNHPELLKVYADMGAKYPFIFKKDYQRPTSIINRLDKEGKELDVLFIDEGHLLLTKSEPYIKFFQNNQLTELIRLSKVVVVVFDFDQVIQSKMFWNQKLLDNVLKGVDHKVFPLDFQYRMQANPRVREWIDNFAEGKLSPLPKESERAGYQLRVFDRAADLFSEIKKVDKEMGMARIVSTTGFAHDESDEHHVKMDDFDQPWDEYDPQELTWAKRPESVNEVGSIYTVQGFDLNLVGLILSPAYEYDEQNDAIVVNPDKVIHREIYKKSPHLTEEKDIEKAKQDFMMHALNVLAKRGRFGLFITAADDKLRKRLMELAR</sequence>
<dbReference type="Pfam" id="PF09848">
    <property type="entry name" value="SLFN-g3_helicase"/>
    <property type="match status" value="1"/>
</dbReference>
<dbReference type="Proteomes" id="UP001523234">
    <property type="component" value="Unassembled WGS sequence"/>
</dbReference>
<feature type="region of interest" description="Disordered" evidence="1">
    <location>
        <begin position="1"/>
        <end position="21"/>
    </location>
</feature>
<dbReference type="SUPFAM" id="SSF52540">
    <property type="entry name" value="P-loop containing nucleoside triphosphate hydrolases"/>
    <property type="match status" value="1"/>
</dbReference>
<dbReference type="InterPro" id="IPR018647">
    <property type="entry name" value="SLFN_3-like_DNA/RNA_helicase"/>
</dbReference>
<name>A0ABT0ZQV8_9LACO</name>
<dbReference type="Gene3D" id="3.40.50.300">
    <property type="entry name" value="P-loop containing nucleotide triphosphate hydrolases"/>
    <property type="match status" value="1"/>
</dbReference>
<gene>
    <name evidence="3" type="ORF">NFX39_04700</name>
</gene>
<evidence type="ECO:0000259" key="2">
    <source>
        <dbReference type="Pfam" id="PF09848"/>
    </source>
</evidence>
<evidence type="ECO:0000313" key="3">
    <source>
        <dbReference type="EMBL" id="MCO0832377.1"/>
    </source>
</evidence>
<accession>A0ABT0ZQV8</accession>
<keyword evidence="4" id="KW-1185">Reference proteome</keyword>
<protein>
    <submittedName>
        <fullName evidence="3">DUF2075 domain-containing protein</fullName>
    </submittedName>
</protein>
<evidence type="ECO:0000256" key="1">
    <source>
        <dbReference type="SAM" id="MobiDB-lite"/>
    </source>
</evidence>
<dbReference type="InterPro" id="IPR027417">
    <property type="entry name" value="P-loop_NTPase"/>
</dbReference>
<organism evidence="3 4">
    <name type="scientific">Fructobacillus apis</name>
    <dbReference type="NCBI Taxonomy" id="2935017"/>
    <lineage>
        <taxon>Bacteria</taxon>
        <taxon>Bacillati</taxon>
        <taxon>Bacillota</taxon>
        <taxon>Bacilli</taxon>
        <taxon>Lactobacillales</taxon>
        <taxon>Lactobacillaceae</taxon>
        <taxon>Fructobacillus</taxon>
    </lineage>
</organism>
<proteinExistence type="predicted"/>
<evidence type="ECO:0000313" key="4">
    <source>
        <dbReference type="Proteomes" id="UP001523234"/>
    </source>
</evidence>
<dbReference type="RefSeq" id="WP_252443487.1">
    <property type="nucleotide sequence ID" value="NZ_JAMWYK010000005.1"/>
</dbReference>